<dbReference type="EMBL" id="JACCAA010000001">
    <property type="protein sequence ID" value="NYG59236.1"/>
    <property type="molecule type" value="Genomic_DNA"/>
</dbReference>
<dbReference type="InterPro" id="IPR006311">
    <property type="entry name" value="TAT_signal"/>
</dbReference>
<evidence type="ECO:0000313" key="3">
    <source>
        <dbReference type="Proteomes" id="UP000540656"/>
    </source>
</evidence>
<dbReference type="Proteomes" id="UP000540656">
    <property type="component" value="Unassembled WGS sequence"/>
</dbReference>
<gene>
    <name evidence="2" type="ORF">BJ980_002159</name>
</gene>
<feature type="chain" id="PRO_5031049767" description="Twin-arginine translocation signal domain-containing protein" evidence="1">
    <location>
        <begin position="36"/>
        <end position="126"/>
    </location>
</feature>
<sequence length="126" mass="13386">MSESMHSRRLLWRVAAGASAAAGVAVVSQANPASAAPAASDSGVLALLRNARSSSRKTLVRMIDSRVNVVTTRVNVLHARTNKAARVVRHGNKSTTARPAWAGSVIWVGSVVPKNRRSGDVFMWEA</sequence>
<feature type="signal peptide" evidence="1">
    <location>
        <begin position="1"/>
        <end position="35"/>
    </location>
</feature>
<keyword evidence="1" id="KW-0732">Signal</keyword>
<comment type="caution">
    <text evidence="2">The sequence shown here is derived from an EMBL/GenBank/DDBJ whole genome shotgun (WGS) entry which is preliminary data.</text>
</comment>
<proteinExistence type="predicted"/>
<organism evidence="2 3">
    <name type="scientific">Nocardioides daedukensis</name>
    <dbReference type="NCBI Taxonomy" id="634462"/>
    <lineage>
        <taxon>Bacteria</taxon>
        <taxon>Bacillati</taxon>
        <taxon>Actinomycetota</taxon>
        <taxon>Actinomycetes</taxon>
        <taxon>Propionibacteriales</taxon>
        <taxon>Nocardioidaceae</taxon>
        <taxon>Nocardioides</taxon>
    </lineage>
</organism>
<protein>
    <recommendedName>
        <fullName evidence="4">Twin-arginine translocation signal domain-containing protein</fullName>
    </recommendedName>
</protein>
<accession>A0A7Y9S143</accession>
<dbReference type="PROSITE" id="PS51318">
    <property type="entry name" value="TAT"/>
    <property type="match status" value="1"/>
</dbReference>
<evidence type="ECO:0000256" key="1">
    <source>
        <dbReference type="SAM" id="SignalP"/>
    </source>
</evidence>
<keyword evidence="3" id="KW-1185">Reference proteome</keyword>
<dbReference type="RefSeq" id="WP_218855478.1">
    <property type="nucleotide sequence ID" value="NZ_JACCAA010000001.1"/>
</dbReference>
<name>A0A7Y9S143_9ACTN</name>
<reference evidence="2 3" key="1">
    <citation type="submission" date="2020-07" db="EMBL/GenBank/DDBJ databases">
        <title>Sequencing the genomes of 1000 actinobacteria strains.</title>
        <authorList>
            <person name="Klenk H.-P."/>
        </authorList>
    </citation>
    <scope>NUCLEOTIDE SEQUENCE [LARGE SCALE GENOMIC DNA]</scope>
    <source>
        <strain evidence="2 3">DSM 23819</strain>
    </source>
</reference>
<evidence type="ECO:0008006" key="4">
    <source>
        <dbReference type="Google" id="ProtNLM"/>
    </source>
</evidence>
<dbReference type="AlphaFoldDB" id="A0A7Y9S143"/>
<evidence type="ECO:0000313" key="2">
    <source>
        <dbReference type="EMBL" id="NYG59236.1"/>
    </source>
</evidence>